<dbReference type="EMBL" id="MZXW01000017">
    <property type="protein sequence ID" value="RXT47705.1"/>
    <property type="molecule type" value="Genomic_DNA"/>
</dbReference>
<reference evidence="2 3" key="1">
    <citation type="submission" date="2017-03" db="EMBL/GenBank/DDBJ databases">
        <authorList>
            <person name="Safronova V.I."/>
            <person name="Sazanova A.L."/>
            <person name="Chirak E.R."/>
        </authorList>
    </citation>
    <scope>NUCLEOTIDE SEQUENCE [LARGE SCALE GENOMIC DNA]</scope>
    <source>
        <strain evidence="2 3">Opo-243</strain>
    </source>
</reference>
<keyword evidence="3" id="KW-1185">Reference proteome</keyword>
<keyword evidence="1" id="KW-1133">Transmembrane helix</keyword>
<name>A0A4Q1V763_9BRAD</name>
<proteinExistence type="predicted"/>
<evidence type="ECO:0000313" key="2">
    <source>
        <dbReference type="EMBL" id="RXT47705.1"/>
    </source>
</evidence>
<gene>
    <name evidence="2" type="ORF">B5V03_15650</name>
</gene>
<comment type="caution">
    <text evidence="2">The sequence shown here is derived from an EMBL/GenBank/DDBJ whole genome shotgun (WGS) entry which is preliminary data.</text>
</comment>
<sequence>MRRGDAVSIARVFLKLLFVAAGVLTISWSVSTYQRVFPFRDLEAVGSRISLGETFQPSVLEGVEPDADRAIAAADCNTPAIRSAVFVKVQLYEIKGGETDRLALNKLSSDLRGAIRKSISCSPYDPFFWFVRYWIEVSSSGVSEKALRYLEMSYETGPNEGWIALRRNRFALAVFPSLGSELQKKVLTEFSELVDAGFVDLAAANLAGPGWPVREQLLARLADVGRYNREQFARLLEDQGIRVDIPNAEPRPQRYWN</sequence>
<evidence type="ECO:0000313" key="3">
    <source>
        <dbReference type="Proteomes" id="UP000290819"/>
    </source>
</evidence>
<accession>A0A4Q1V763</accession>
<dbReference type="Proteomes" id="UP000290819">
    <property type="component" value="Unassembled WGS sequence"/>
</dbReference>
<dbReference type="AlphaFoldDB" id="A0A4Q1V763"/>
<feature type="transmembrane region" description="Helical" evidence="1">
    <location>
        <begin position="12"/>
        <end position="30"/>
    </location>
</feature>
<keyword evidence="1" id="KW-0812">Transmembrane</keyword>
<organism evidence="2 3">
    <name type="scientific">Bradyrhizobium betae</name>
    <dbReference type="NCBI Taxonomy" id="244734"/>
    <lineage>
        <taxon>Bacteria</taxon>
        <taxon>Pseudomonadati</taxon>
        <taxon>Pseudomonadota</taxon>
        <taxon>Alphaproteobacteria</taxon>
        <taxon>Hyphomicrobiales</taxon>
        <taxon>Nitrobacteraceae</taxon>
        <taxon>Bradyrhizobium</taxon>
    </lineage>
</organism>
<evidence type="ECO:0000256" key="1">
    <source>
        <dbReference type="SAM" id="Phobius"/>
    </source>
</evidence>
<protein>
    <submittedName>
        <fullName evidence="2">Uncharacterized protein</fullName>
    </submittedName>
</protein>
<keyword evidence="1" id="KW-0472">Membrane</keyword>